<protein>
    <recommendedName>
        <fullName evidence="1">Methylase-associated X1 domain-containing protein</fullName>
    </recommendedName>
</protein>
<accession>A0A0B7HZW2</accession>
<name>A0A0B7HZW2_9FLAO</name>
<dbReference type="EMBL" id="CDOI01000133">
    <property type="protein sequence ID" value="CEN45201.1"/>
    <property type="molecule type" value="Genomic_DNA"/>
</dbReference>
<reference evidence="3 5" key="2">
    <citation type="submission" date="2017-08" db="EMBL/GenBank/DDBJ databases">
        <title>Capnocytophaga canis 17-158 assembly.</title>
        <authorList>
            <person name="Gulvik C.A."/>
        </authorList>
    </citation>
    <scope>NUCLEOTIDE SEQUENCE [LARGE SCALE GENOMIC DNA]</scope>
    <source>
        <strain evidence="3 5">17-158</strain>
    </source>
</reference>
<feature type="domain" description="Methylase-associated X1" evidence="1">
    <location>
        <begin position="42"/>
        <end position="152"/>
    </location>
</feature>
<dbReference type="InterPro" id="IPR046894">
    <property type="entry name" value="MTaX1"/>
</dbReference>
<dbReference type="AlphaFoldDB" id="A0A0B7HZW2"/>
<sequence>MKIEKIYPETLKQLMLEVLKKSSDFQFISGTQPFLMKFKEVEYYVYVKNLSSAYFKDRPDTTRAQLPIRDEFDEIKKSPNPFVFFGYDQKNDVLVCWNFHIAKSRLNEKKSVSFYSRQFFQDEVVFGEFLRKKLKNNDEPILFKRWDLVSFFEQIDSFFPLENESPKPKNTIVKSNKLEKITDQKIINQLLPLIKENRTLTAMQLVAEFYKNKYPEMQLRDWRNLILKLSKSIS</sequence>
<evidence type="ECO:0000313" key="4">
    <source>
        <dbReference type="Proteomes" id="UP000045051"/>
    </source>
</evidence>
<gene>
    <name evidence="2" type="ORF">CCAND38_230019</name>
    <name evidence="3" type="ORF">CKY20_08175</name>
</gene>
<dbReference type="EMBL" id="NSDI01000007">
    <property type="protein sequence ID" value="RIY36105.1"/>
    <property type="molecule type" value="Genomic_DNA"/>
</dbReference>
<evidence type="ECO:0000313" key="3">
    <source>
        <dbReference type="EMBL" id="RIY36105.1"/>
    </source>
</evidence>
<dbReference type="Pfam" id="PF20296">
    <property type="entry name" value="MTaX1"/>
    <property type="match status" value="1"/>
</dbReference>
<organism evidence="2 4">
    <name type="scientific">Capnocytophaga canis</name>
    <dbReference type="NCBI Taxonomy" id="1848903"/>
    <lineage>
        <taxon>Bacteria</taxon>
        <taxon>Pseudomonadati</taxon>
        <taxon>Bacteroidota</taxon>
        <taxon>Flavobacteriia</taxon>
        <taxon>Flavobacteriales</taxon>
        <taxon>Flavobacteriaceae</taxon>
        <taxon>Capnocytophaga</taxon>
    </lineage>
</organism>
<evidence type="ECO:0000259" key="1">
    <source>
        <dbReference type="Pfam" id="PF20296"/>
    </source>
</evidence>
<keyword evidence="4" id="KW-1185">Reference proteome</keyword>
<reference evidence="2 4" key="1">
    <citation type="submission" date="2015-01" db="EMBL/GenBank/DDBJ databases">
        <authorList>
            <person name="MANFREDI Pablo"/>
        </authorList>
    </citation>
    <scope>NUCLEOTIDE SEQUENCE [LARGE SCALE GENOMIC DNA]</scope>
    <source>
        <strain evidence="2 4">CcD38</strain>
    </source>
</reference>
<evidence type="ECO:0000313" key="5">
    <source>
        <dbReference type="Proteomes" id="UP000265497"/>
    </source>
</evidence>
<evidence type="ECO:0000313" key="2">
    <source>
        <dbReference type="EMBL" id="CEN45201.1"/>
    </source>
</evidence>
<proteinExistence type="predicted"/>
<dbReference type="Proteomes" id="UP000265497">
    <property type="component" value="Unassembled WGS sequence"/>
</dbReference>
<dbReference type="Proteomes" id="UP000045051">
    <property type="component" value="Unassembled WGS sequence"/>
</dbReference>
<dbReference type="RefSeq" id="WP_042343953.1">
    <property type="nucleotide sequence ID" value="NZ_CDOH01000116.1"/>
</dbReference>